<comment type="caution">
    <text evidence="2">The sequence shown here is derived from an EMBL/GenBank/DDBJ whole genome shotgun (WGS) entry which is preliminary data.</text>
</comment>
<dbReference type="PANTHER" id="PTHR10605">
    <property type="entry name" value="HEPARAN SULFATE SULFOTRANSFERASE"/>
    <property type="match status" value="1"/>
</dbReference>
<sequence>MTEENSPIPSAGEVIGPDFIAIGPPRTGTSWLFQVLNSQPSCMFFPVKEINYFCIHIEKTKSRLAERLLLLDARNSEHNYHKSIYEKILRSNGSIADYMQIFRRPKGKIVGDISPYYFDAVSKKDMEKIRFIINDKNIPIIITLRDPVMHAMSWLKHLNKMRVIPVEEFSKDWSDIIWDEFLAWSARMTYAHHFKRWKEAAGNNLRVFHFEEILQAPAGYLKSIGKEIGIDITLSDADISNLSIKVNGSPELALRPRLVSAIAAALTPEINAFARMVPAEITEKWYETARLAQATPEALIE</sequence>
<name>A0ABX2TKK9_9PROT</name>
<evidence type="ECO:0008006" key="4">
    <source>
        <dbReference type="Google" id="ProtNLM"/>
    </source>
</evidence>
<proteinExistence type="predicted"/>
<gene>
    <name evidence="2" type="ORF">HND93_34775</name>
</gene>
<dbReference type="Gene3D" id="3.40.50.300">
    <property type="entry name" value="P-loop containing nucleotide triphosphate hydrolases"/>
    <property type="match status" value="1"/>
</dbReference>
<keyword evidence="3" id="KW-1185">Reference proteome</keyword>
<evidence type="ECO:0000313" key="3">
    <source>
        <dbReference type="Proteomes" id="UP000584642"/>
    </source>
</evidence>
<dbReference type="RefSeq" id="WP_180286670.1">
    <property type="nucleotide sequence ID" value="NZ_JABFDB010000046.1"/>
</dbReference>
<dbReference type="InterPro" id="IPR037359">
    <property type="entry name" value="NST/OST"/>
</dbReference>
<evidence type="ECO:0000313" key="2">
    <source>
        <dbReference type="EMBL" id="NYZ24896.1"/>
    </source>
</evidence>
<accession>A0ABX2TKK9</accession>
<protein>
    <recommendedName>
        <fullName evidence="4">Sulfotransferase</fullName>
    </recommendedName>
</protein>
<dbReference type="SUPFAM" id="SSF52540">
    <property type="entry name" value="P-loop containing nucleoside triphosphate hydrolases"/>
    <property type="match status" value="1"/>
</dbReference>
<organism evidence="2 3">
    <name type="scientific">Azospirillum oleiclasticum</name>
    <dbReference type="NCBI Taxonomy" id="2735135"/>
    <lineage>
        <taxon>Bacteria</taxon>
        <taxon>Pseudomonadati</taxon>
        <taxon>Pseudomonadota</taxon>
        <taxon>Alphaproteobacteria</taxon>
        <taxon>Rhodospirillales</taxon>
        <taxon>Azospirillaceae</taxon>
        <taxon>Azospirillum</taxon>
    </lineage>
</organism>
<evidence type="ECO:0000256" key="1">
    <source>
        <dbReference type="ARBA" id="ARBA00022679"/>
    </source>
</evidence>
<reference evidence="2 3" key="1">
    <citation type="submission" date="2020-05" db="EMBL/GenBank/DDBJ databases">
        <title>Azospirillum oleiclasticum sp. nov, a nitrogen-fixing and heavy crude oil-emulsifying bacterium isolated from the crude oil of Yumen Oilfield.</title>
        <authorList>
            <person name="Wu D."/>
            <person name="Cai M."/>
            <person name="Zhang X."/>
        </authorList>
    </citation>
    <scope>NUCLEOTIDE SEQUENCE [LARGE SCALE GENOMIC DNA]</scope>
    <source>
        <strain evidence="2 3">ROY-1-1-2</strain>
    </source>
</reference>
<keyword evidence="1" id="KW-0808">Transferase</keyword>
<dbReference type="Proteomes" id="UP000584642">
    <property type="component" value="Unassembled WGS sequence"/>
</dbReference>
<dbReference type="Pfam" id="PF13469">
    <property type="entry name" value="Sulfotransfer_3"/>
    <property type="match status" value="1"/>
</dbReference>
<dbReference type="InterPro" id="IPR027417">
    <property type="entry name" value="P-loop_NTPase"/>
</dbReference>
<dbReference type="PANTHER" id="PTHR10605:SF56">
    <property type="entry name" value="BIFUNCTIONAL HEPARAN SULFATE N-DEACETYLASE_N-SULFOTRANSFERASE"/>
    <property type="match status" value="1"/>
</dbReference>
<dbReference type="EMBL" id="JABFDB010000046">
    <property type="protein sequence ID" value="NYZ24896.1"/>
    <property type="molecule type" value="Genomic_DNA"/>
</dbReference>